<dbReference type="RefSeq" id="WP_179651335.1">
    <property type="nucleotide sequence ID" value="NZ_JACBZM010000001.1"/>
</dbReference>
<protein>
    <recommendedName>
        <fullName evidence="5">Lipoprotein</fullName>
    </recommendedName>
</protein>
<feature type="compositionally biased region" description="Basic and acidic residues" evidence="1">
    <location>
        <begin position="29"/>
        <end position="42"/>
    </location>
</feature>
<evidence type="ECO:0008006" key="5">
    <source>
        <dbReference type="Google" id="ProtNLM"/>
    </source>
</evidence>
<dbReference type="AlphaFoldDB" id="A0A7Y9ZM50"/>
<keyword evidence="2" id="KW-0732">Signal</keyword>
<dbReference type="Proteomes" id="UP000562045">
    <property type="component" value="Unassembled WGS sequence"/>
</dbReference>
<evidence type="ECO:0000256" key="2">
    <source>
        <dbReference type="SAM" id="SignalP"/>
    </source>
</evidence>
<comment type="caution">
    <text evidence="3">The sequence shown here is derived from an EMBL/GenBank/DDBJ whole genome shotgun (WGS) entry which is preliminary data.</text>
</comment>
<evidence type="ECO:0000256" key="1">
    <source>
        <dbReference type="SAM" id="MobiDB-lite"/>
    </source>
</evidence>
<feature type="signal peptide" evidence="2">
    <location>
        <begin position="1"/>
        <end position="29"/>
    </location>
</feature>
<organism evidence="3 4">
    <name type="scientific">Nocardioides aromaticivorans</name>
    <dbReference type="NCBI Taxonomy" id="200618"/>
    <lineage>
        <taxon>Bacteria</taxon>
        <taxon>Bacillati</taxon>
        <taxon>Actinomycetota</taxon>
        <taxon>Actinomycetes</taxon>
        <taxon>Propionibacteriales</taxon>
        <taxon>Nocardioidaceae</taxon>
        <taxon>Nocardioides</taxon>
    </lineage>
</organism>
<evidence type="ECO:0000313" key="4">
    <source>
        <dbReference type="Proteomes" id="UP000562045"/>
    </source>
</evidence>
<accession>A0A7Y9ZM50</accession>
<sequence length="202" mass="19386">MRTMKRASAAAAVALLALALGACSDAKDAADKAADDAREKAGEAGSSLAADASDKAGSALSDATAGDDSSATSGTGGSGGTGDASATDGSAGSGDVGGIALDLGEFATDPSAKAVGEFYSAREEVRGGGDSAALEAVTGADHFQDVLAWAESHPSTGSFSVVVTAVDGSSVSACVGEDGEGPRVLTVEDGKVTGNARGDFDC</sequence>
<feature type="compositionally biased region" description="Low complexity" evidence="1">
    <location>
        <begin position="56"/>
        <end position="73"/>
    </location>
</feature>
<reference evidence="3 4" key="1">
    <citation type="submission" date="2020-07" db="EMBL/GenBank/DDBJ databases">
        <title>Sequencing the genomes of 1000 actinobacteria strains.</title>
        <authorList>
            <person name="Klenk H.-P."/>
        </authorList>
    </citation>
    <scope>NUCLEOTIDE SEQUENCE [LARGE SCALE GENOMIC DNA]</scope>
    <source>
        <strain evidence="3 4">DSM 15131</strain>
    </source>
</reference>
<feature type="region of interest" description="Disordered" evidence="1">
    <location>
        <begin position="29"/>
        <end position="91"/>
    </location>
</feature>
<proteinExistence type="predicted"/>
<dbReference type="EMBL" id="JACBZM010000001">
    <property type="protein sequence ID" value="NYI47376.1"/>
    <property type="molecule type" value="Genomic_DNA"/>
</dbReference>
<evidence type="ECO:0000313" key="3">
    <source>
        <dbReference type="EMBL" id="NYI47376.1"/>
    </source>
</evidence>
<dbReference type="PROSITE" id="PS51257">
    <property type="entry name" value="PROKAR_LIPOPROTEIN"/>
    <property type="match status" value="1"/>
</dbReference>
<name>A0A7Y9ZM50_9ACTN</name>
<gene>
    <name evidence="3" type="ORF">BJ993_004456</name>
</gene>
<feature type="chain" id="PRO_5039241863" description="Lipoprotein" evidence="2">
    <location>
        <begin position="30"/>
        <end position="202"/>
    </location>
</feature>